<name>A0A2J6X744_9BACT</name>
<evidence type="ECO:0000313" key="2">
    <source>
        <dbReference type="Proteomes" id="UP000236910"/>
    </source>
</evidence>
<sequence>MSEKINNIKTRKTMRCNSWVKVDWKRVYCVLEKGHEGSHLGYFYEEGSGATYEVTWEKGQKPVVWDEEQQYEATH</sequence>
<dbReference type="AlphaFoldDB" id="A0A2J6X744"/>
<protein>
    <submittedName>
        <fullName evidence="1">Uncharacterized protein</fullName>
    </submittedName>
</protein>
<organism evidence="1 2">
    <name type="scientific">Caldisericum exile</name>
    <dbReference type="NCBI Taxonomy" id="693075"/>
    <lineage>
        <taxon>Bacteria</taxon>
        <taxon>Pseudomonadati</taxon>
        <taxon>Caldisericota/Cryosericota group</taxon>
        <taxon>Caldisericota</taxon>
        <taxon>Caldisericia</taxon>
        <taxon>Caldisericales</taxon>
        <taxon>Caldisericaceae</taxon>
        <taxon>Caldisericum</taxon>
    </lineage>
</organism>
<gene>
    <name evidence="1" type="ORF">C0175_03025</name>
</gene>
<reference evidence="1 2" key="1">
    <citation type="submission" date="2018-01" db="EMBL/GenBank/DDBJ databases">
        <title>Metagenomic assembled genomes from two thermal pools in the Uzon Caldera, Kamchatka, Russia.</title>
        <authorList>
            <person name="Wilkins L."/>
            <person name="Ettinger C."/>
        </authorList>
    </citation>
    <scope>NUCLEOTIDE SEQUENCE [LARGE SCALE GENOMIC DNA]</scope>
    <source>
        <strain evidence="1">ARK-10</strain>
    </source>
</reference>
<comment type="caution">
    <text evidence="1">The sequence shown here is derived from an EMBL/GenBank/DDBJ whole genome shotgun (WGS) entry which is preliminary data.</text>
</comment>
<evidence type="ECO:0000313" key="1">
    <source>
        <dbReference type="EMBL" id="PMP82786.1"/>
    </source>
</evidence>
<dbReference type="Proteomes" id="UP000236910">
    <property type="component" value="Unassembled WGS sequence"/>
</dbReference>
<dbReference type="EMBL" id="PNIX01000175">
    <property type="protein sequence ID" value="PMP82786.1"/>
    <property type="molecule type" value="Genomic_DNA"/>
</dbReference>
<proteinExistence type="predicted"/>
<accession>A0A2J6X744</accession>